<gene>
    <name evidence="1" type="ORF">LOKO_03624</name>
</gene>
<dbReference type="EMBL" id="CP014226">
    <property type="protein sequence ID" value="AMD02664.1"/>
    <property type="molecule type" value="Genomic_DNA"/>
</dbReference>
<protein>
    <submittedName>
        <fullName evidence="1">Uncharacterized protein</fullName>
    </submittedName>
</protein>
<dbReference type="Proteomes" id="UP000063387">
    <property type="component" value="Chromosome"/>
</dbReference>
<evidence type="ECO:0000313" key="1">
    <source>
        <dbReference type="EMBL" id="AMD02664.1"/>
    </source>
</evidence>
<name>A0A120JWW8_9GAMM</name>
<accession>A0A120JWW8</accession>
<keyword evidence="2" id="KW-1185">Reference proteome</keyword>
<dbReference type="STRING" id="507626.LOKO_03624"/>
<dbReference type="KEGG" id="hco:LOKO_03624"/>
<reference evidence="1 2" key="2">
    <citation type="submission" date="2016-02" db="EMBL/GenBank/DDBJ databases">
        <authorList>
            <person name="Wen L."/>
            <person name="He K."/>
            <person name="Yang H."/>
        </authorList>
    </citation>
    <scope>NUCLEOTIDE SEQUENCE [LARGE SCALE GENOMIC DNA]</scope>
    <source>
        <strain evidence="1 2">AGD 8-3</strain>
    </source>
</reference>
<reference evidence="1 2" key="1">
    <citation type="journal article" date="2016" name="Genome Announc.">
        <title>Draft Genome Sequence of 'Halomonas chromatireducens' Strain AGD 8-3, a Haloalkaliphilic Chromate- and Selenite-Reducing Gammaproteobacterium.</title>
        <authorList>
            <person name="Sharko F.S."/>
            <person name="Shapovalova A.A."/>
            <person name="Tsygankova S.V."/>
            <person name="Komova A.V."/>
            <person name="Boulygina E.S."/>
            <person name="Teslyuk A.B."/>
            <person name="Gotovtsev P.M."/>
            <person name="Namsaraev Z.B."/>
            <person name="Khijniak T.V."/>
            <person name="Nedoluzhko A.V."/>
            <person name="Vasilov R.G."/>
        </authorList>
    </citation>
    <scope>NUCLEOTIDE SEQUENCE [LARGE SCALE GENOMIC DNA]</scope>
    <source>
        <strain evidence="1 2">AGD 8-3</strain>
    </source>
</reference>
<organism evidence="1 2">
    <name type="scientific">Halomonas chromatireducens</name>
    <dbReference type="NCBI Taxonomy" id="507626"/>
    <lineage>
        <taxon>Bacteria</taxon>
        <taxon>Pseudomonadati</taxon>
        <taxon>Pseudomonadota</taxon>
        <taxon>Gammaproteobacteria</taxon>
        <taxon>Oceanospirillales</taxon>
        <taxon>Halomonadaceae</taxon>
        <taxon>Halomonas</taxon>
    </lineage>
</organism>
<proteinExistence type="predicted"/>
<evidence type="ECO:0000313" key="2">
    <source>
        <dbReference type="Proteomes" id="UP000063387"/>
    </source>
</evidence>
<dbReference type="PATRIC" id="fig|507626.3.peg.3625"/>
<dbReference type="AlphaFoldDB" id="A0A120JWW8"/>
<sequence>MDLATFREPTMVDRGVMERHERHTFITALSPDRHRSVSALSPGALRSLSDLTDRHERFGLRDKFIDLMRRIARYLTNQIE</sequence>